<dbReference type="InParanoid" id="A0A1Y1UPA2"/>
<evidence type="ECO:0000256" key="1">
    <source>
        <dbReference type="SAM" id="MobiDB-lite"/>
    </source>
</evidence>
<proteinExistence type="predicted"/>
<name>A0A1Y1UPA2_9TREE</name>
<gene>
    <name evidence="3" type="ORF">BD324DRAFT_615273</name>
</gene>
<feature type="transmembrane region" description="Helical" evidence="2">
    <location>
        <begin position="57"/>
        <end position="78"/>
    </location>
</feature>
<evidence type="ECO:0008006" key="5">
    <source>
        <dbReference type="Google" id="ProtNLM"/>
    </source>
</evidence>
<organism evidence="3 4">
    <name type="scientific">Kockovaella imperatae</name>
    <dbReference type="NCBI Taxonomy" id="4999"/>
    <lineage>
        <taxon>Eukaryota</taxon>
        <taxon>Fungi</taxon>
        <taxon>Dikarya</taxon>
        <taxon>Basidiomycota</taxon>
        <taxon>Agaricomycotina</taxon>
        <taxon>Tremellomycetes</taxon>
        <taxon>Tremellales</taxon>
        <taxon>Cuniculitremaceae</taxon>
        <taxon>Kockovaella</taxon>
    </lineage>
</organism>
<keyword evidence="2" id="KW-0472">Membrane</keyword>
<evidence type="ECO:0000313" key="3">
    <source>
        <dbReference type="EMBL" id="ORX39861.1"/>
    </source>
</evidence>
<keyword evidence="4" id="KW-1185">Reference proteome</keyword>
<dbReference type="EMBL" id="NBSH01000002">
    <property type="protein sequence ID" value="ORX39861.1"/>
    <property type="molecule type" value="Genomic_DNA"/>
</dbReference>
<dbReference type="GeneID" id="33556513"/>
<dbReference type="OrthoDB" id="2586638at2759"/>
<accession>A0A1Y1UPA2</accession>
<comment type="caution">
    <text evidence="3">The sequence shown here is derived from an EMBL/GenBank/DDBJ whole genome shotgun (WGS) entry which is preliminary data.</text>
</comment>
<protein>
    <recommendedName>
        <fullName evidence="5">Transmembrane protein</fullName>
    </recommendedName>
</protein>
<evidence type="ECO:0000313" key="4">
    <source>
        <dbReference type="Proteomes" id="UP000193218"/>
    </source>
</evidence>
<feature type="transmembrane region" description="Helical" evidence="2">
    <location>
        <begin position="174"/>
        <end position="193"/>
    </location>
</feature>
<evidence type="ECO:0000256" key="2">
    <source>
        <dbReference type="SAM" id="Phobius"/>
    </source>
</evidence>
<reference evidence="3 4" key="1">
    <citation type="submission" date="2017-03" db="EMBL/GenBank/DDBJ databases">
        <title>Widespread Adenine N6-methylation of Active Genes in Fungi.</title>
        <authorList>
            <consortium name="DOE Joint Genome Institute"/>
            <person name="Mondo S.J."/>
            <person name="Dannebaum R.O."/>
            <person name="Kuo R.C."/>
            <person name="Louie K.B."/>
            <person name="Bewick A.J."/>
            <person name="Labutti K."/>
            <person name="Haridas S."/>
            <person name="Kuo A."/>
            <person name="Salamov A."/>
            <person name="Ahrendt S.R."/>
            <person name="Lau R."/>
            <person name="Bowen B.P."/>
            <person name="Lipzen A."/>
            <person name="Sullivan W."/>
            <person name="Andreopoulos W.B."/>
            <person name="Clum A."/>
            <person name="Lindquist E."/>
            <person name="Daum C."/>
            <person name="Northen T.R."/>
            <person name="Ramamoorthy G."/>
            <person name="Schmitz R.J."/>
            <person name="Gryganskyi A."/>
            <person name="Culley D."/>
            <person name="Magnuson J."/>
            <person name="James T.Y."/>
            <person name="O'Malley M.A."/>
            <person name="Stajich J.E."/>
            <person name="Spatafora J.W."/>
            <person name="Visel A."/>
            <person name="Grigoriev I.V."/>
        </authorList>
    </citation>
    <scope>NUCLEOTIDE SEQUENCE [LARGE SCALE GENOMIC DNA]</scope>
    <source>
        <strain evidence="3 4">NRRL Y-17943</strain>
    </source>
</reference>
<feature type="transmembrane region" description="Helical" evidence="2">
    <location>
        <begin position="112"/>
        <end position="132"/>
    </location>
</feature>
<dbReference type="RefSeq" id="XP_021873646.1">
    <property type="nucleotide sequence ID" value="XM_022014705.1"/>
</dbReference>
<keyword evidence="2" id="KW-0812">Transmembrane</keyword>
<keyword evidence="2" id="KW-1133">Transmembrane helix</keyword>
<dbReference type="AlphaFoldDB" id="A0A1Y1UPA2"/>
<sequence length="212" mass="22684">MSDEGIELQPVGSSTLKPRIPPRHPDTAPGGLGAAYRAAEDKAKAAVHLQEGNLDNVSVWGLVAAGWFTILALPLLLFPRILVFFSQTPAPGPGIANLERDHYDTLTPLESFLALTLALGLVSLALLVFLTLVPSYTPPSPSRWPLLAIIVGLTSTMSVIAWNAPIGGLGKVTGIGNTLVAIWGWWVVVFGQGRSNMANVGKKIHPKRWEKL</sequence>
<dbReference type="Proteomes" id="UP000193218">
    <property type="component" value="Unassembled WGS sequence"/>
</dbReference>
<feature type="transmembrane region" description="Helical" evidence="2">
    <location>
        <begin position="144"/>
        <end position="162"/>
    </location>
</feature>
<dbReference type="STRING" id="4999.A0A1Y1UPA2"/>
<feature type="region of interest" description="Disordered" evidence="1">
    <location>
        <begin position="1"/>
        <end position="32"/>
    </location>
</feature>